<evidence type="ECO:0000313" key="2">
    <source>
        <dbReference type="EMBL" id="JAA89569.1"/>
    </source>
</evidence>
<feature type="non-terminal residue" evidence="2">
    <location>
        <position position="126"/>
    </location>
</feature>
<protein>
    <submittedName>
        <fullName evidence="2">Uncharacterized protein</fullName>
    </submittedName>
</protein>
<name>S4PF49_9NEOP</name>
<keyword evidence="1" id="KW-0472">Membrane</keyword>
<keyword evidence="1" id="KW-0812">Transmembrane</keyword>
<reference evidence="2" key="2">
    <citation type="submission" date="2013-05" db="EMBL/GenBank/DDBJ databases">
        <authorList>
            <person name="Carter J.-M."/>
            <person name="Baker S.C."/>
            <person name="Pink R."/>
            <person name="Carter D.R.F."/>
            <person name="Collins A."/>
            <person name="Tomlin J."/>
            <person name="Gibbs M."/>
            <person name="Breuker C.J."/>
        </authorList>
    </citation>
    <scope>NUCLEOTIDE SEQUENCE</scope>
    <source>
        <tissue evidence="2">Ovary</tissue>
    </source>
</reference>
<sequence>DVGTSSLSQPIMFTTAGQETGAAAAPVEGSETAFAVGVATSCILVAAMLLASLLYYKHKKNLRLKAQGGVAFENPSYLREPNPDTVVNGTILNGNVVANGDNGIGNGVSISTAWRQETQNPGPTIP</sequence>
<organism evidence="2">
    <name type="scientific">Pararge aegeria</name>
    <name type="common">speckled wood butterfly</name>
    <dbReference type="NCBI Taxonomy" id="116150"/>
    <lineage>
        <taxon>Eukaryota</taxon>
        <taxon>Metazoa</taxon>
        <taxon>Ecdysozoa</taxon>
        <taxon>Arthropoda</taxon>
        <taxon>Hexapoda</taxon>
        <taxon>Insecta</taxon>
        <taxon>Pterygota</taxon>
        <taxon>Neoptera</taxon>
        <taxon>Endopterygota</taxon>
        <taxon>Lepidoptera</taxon>
        <taxon>Glossata</taxon>
        <taxon>Ditrysia</taxon>
        <taxon>Papilionoidea</taxon>
        <taxon>Nymphalidae</taxon>
        <taxon>Satyrinae</taxon>
        <taxon>Satyrini</taxon>
        <taxon>Parargina</taxon>
        <taxon>Pararge</taxon>
    </lineage>
</organism>
<reference evidence="2" key="1">
    <citation type="journal article" date="2013" name="BMC Genomics">
        <title>Unscrambling butterfly oogenesis.</title>
        <authorList>
            <person name="Carter J.M."/>
            <person name="Baker S.C."/>
            <person name="Pink R."/>
            <person name="Carter D.R."/>
            <person name="Collins A."/>
            <person name="Tomlin J."/>
            <person name="Gibbs M."/>
            <person name="Breuker C.J."/>
        </authorList>
    </citation>
    <scope>NUCLEOTIDE SEQUENCE</scope>
    <source>
        <tissue evidence="2">Ovary</tissue>
    </source>
</reference>
<feature type="non-terminal residue" evidence="2">
    <location>
        <position position="1"/>
    </location>
</feature>
<dbReference type="AlphaFoldDB" id="S4PF49"/>
<evidence type="ECO:0000256" key="1">
    <source>
        <dbReference type="SAM" id="Phobius"/>
    </source>
</evidence>
<dbReference type="EMBL" id="GAIX01002991">
    <property type="protein sequence ID" value="JAA89569.1"/>
    <property type="molecule type" value="Transcribed_RNA"/>
</dbReference>
<feature type="transmembrane region" description="Helical" evidence="1">
    <location>
        <begin position="33"/>
        <end position="56"/>
    </location>
</feature>
<proteinExistence type="predicted"/>
<keyword evidence="1" id="KW-1133">Transmembrane helix</keyword>
<accession>S4PF49</accession>